<dbReference type="CDD" id="cd00462">
    <property type="entry name" value="PTH"/>
    <property type="match status" value="1"/>
</dbReference>
<dbReference type="HAMAP" id="MF_00083">
    <property type="entry name" value="Pept_tRNA_hydro_bact"/>
    <property type="match status" value="1"/>
</dbReference>
<feature type="binding site" evidence="8">
    <location>
        <position position="64"/>
    </location>
    <ligand>
        <name>tRNA</name>
        <dbReference type="ChEBI" id="CHEBI:17843"/>
    </ligand>
</feature>
<keyword evidence="12" id="KW-1185">Reference proteome</keyword>
<feature type="binding site" evidence="8">
    <location>
        <position position="112"/>
    </location>
    <ligand>
        <name>tRNA</name>
        <dbReference type="ChEBI" id="CHEBI:17843"/>
    </ligand>
</feature>
<keyword evidence="4 8" id="KW-0694">RNA-binding</keyword>
<dbReference type="GO" id="GO:0006515">
    <property type="term" value="P:protein quality control for misfolded or incompletely synthesized proteins"/>
    <property type="evidence" value="ECO:0007669"/>
    <property type="project" value="UniProtKB-UniRule"/>
</dbReference>
<dbReference type="GO" id="GO:0005737">
    <property type="term" value="C:cytoplasm"/>
    <property type="evidence" value="ECO:0007669"/>
    <property type="project" value="UniProtKB-SubCell"/>
</dbReference>
<dbReference type="AlphaFoldDB" id="A0AAP2W9S1"/>
<reference evidence="11 12" key="1">
    <citation type="submission" date="2021-11" db="EMBL/GenBank/DDBJ databases">
        <title>Lacrimispora sp. nov. NSJ-141 isolated from human feces.</title>
        <authorList>
            <person name="Abdugheni R."/>
        </authorList>
    </citation>
    <scope>NUCLEOTIDE SEQUENCE [LARGE SCALE GENOMIC DNA]</scope>
    <source>
        <strain evidence="11 12">NSJ-141</strain>
    </source>
</reference>
<dbReference type="NCBIfam" id="TIGR00447">
    <property type="entry name" value="pth"/>
    <property type="match status" value="1"/>
</dbReference>
<comment type="caution">
    <text evidence="11">The sequence shown here is derived from an EMBL/GenBank/DDBJ whole genome shotgun (WGS) entry which is preliminary data.</text>
</comment>
<keyword evidence="2 8" id="KW-0820">tRNA-binding</keyword>
<dbReference type="EC" id="3.1.1.29" evidence="1 8"/>
<comment type="function">
    <text evidence="8">Catalyzes the release of premature peptidyl moieties from peptidyl-tRNA molecules trapped in stalled 50S ribosomal subunits, and thus maintains levels of free tRNAs and 50S ribosomes.</text>
</comment>
<proteinExistence type="inferred from homology"/>
<dbReference type="GO" id="GO:0072344">
    <property type="term" value="P:rescue of stalled ribosome"/>
    <property type="evidence" value="ECO:0007669"/>
    <property type="project" value="UniProtKB-UniRule"/>
</dbReference>
<evidence type="ECO:0000256" key="2">
    <source>
        <dbReference type="ARBA" id="ARBA00022555"/>
    </source>
</evidence>
<dbReference type="RefSeq" id="WP_231062142.1">
    <property type="nucleotide sequence ID" value="NZ_JAJNOR010000003.1"/>
</dbReference>
<dbReference type="GO" id="GO:0000049">
    <property type="term" value="F:tRNA binding"/>
    <property type="evidence" value="ECO:0007669"/>
    <property type="project" value="UniProtKB-UniRule"/>
</dbReference>
<gene>
    <name evidence="8 11" type="primary">pth</name>
    <name evidence="11" type="ORF">LQE92_06285</name>
</gene>
<feature type="site" description="Stabilizes the basic form of H active site to accept a proton" evidence="8">
    <location>
        <position position="91"/>
    </location>
</feature>
<dbReference type="InterPro" id="IPR001328">
    <property type="entry name" value="Pept_tRNA_hydro"/>
</dbReference>
<evidence type="ECO:0000256" key="1">
    <source>
        <dbReference type="ARBA" id="ARBA00013260"/>
    </source>
</evidence>
<keyword evidence="3 8" id="KW-0378">Hydrolase</keyword>
<feature type="binding site" evidence="8">
    <location>
        <position position="66"/>
    </location>
    <ligand>
        <name>tRNA</name>
        <dbReference type="ChEBI" id="CHEBI:17843"/>
    </ligand>
</feature>
<evidence type="ECO:0000256" key="10">
    <source>
        <dbReference type="RuleBase" id="RU004320"/>
    </source>
</evidence>
<evidence type="ECO:0000256" key="3">
    <source>
        <dbReference type="ARBA" id="ARBA00022801"/>
    </source>
</evidence>
<comment type="similarity">
    <text evidence="5 8 10">Belongs to the PTH family.</text>
</comment>
<feature type="active site" description="Proton acceptor" evidence="8">
    <location>
        <position position="19"/>
    </location>
</feature>
<feature type="site" description="Discriminates between blocked and unblocked aminoacyl-tRNA" evidence="8">
    <location>
        <position position="9"/>
    </location>
</feature>
<comment type="subcellular location">
    <subcellularLocation>
        <location evidence="8">Cytoplasm</location>
    </subcellularLocation>
</comment>
<evidence type="ECO:0000313" key="12">
    <source>
        <dbReference type="Proteomes" id="UP001299265"/>
    </source>
</evidence>
<dbReference type="PROSITE" id="PS01196">
    <property type="entry name" value="PEPT_TRNA_HYDROL_2"/>
    <property type="match status" value="1"/>
</dbReference>
<accession>A0AAP2W9S1</accession>
<evidence type="ECO:0000256" key="7">
    <source>
        <dbReference type="ARBA" id="ARBA00050038"/>
    </source>
</evidence>
<evidence type="ECO:0000313" key="11">
    <source>
        <dbReference type="EMBL" id="MCD2492237.1"/>
    </source>
</evidence>
<evidence type="ECO:0000256" key="8">
    <source>
        <dbReference type="HAMAP-Rule" id="MF_00083"/>
    </source>
</evidence>
<dbReference type="Proteomes" id="UP001299265">
    <property type="component" value="Unassembled WGS sequence"/>
</dbReference>
<dbReference type="EMBL" id="JAJNOR010000003">
    <property type="protein sequence ID" value="MCD2492237.1"/>
    <property type="molecule type" value="Genomic_DNA"/>
</dbReference>
<dbReference type="SUPFAM" id="SSF53178">
    <property type="entry name" value="Peptidyl-tRNA hydrolase-like"/>
    <property type="match status" value="1"/>
</dbReference>
<dbReference type="PROSITE" id="PS01195">
    <property type="entry name" value="PEPT_TRNA_HYDROL_1"/>
    <property type="match status" value="1"/>
</dbReference>
<dbReference type="PANTHER" id="PTHR17224">
    <property type="entry name" value="PEPTIDYL-TRNA HYDROLASE"/>
    <property type="match status" value="1"/>
</dbReference>
<comment type="subunit">
    <text evidence="8">Monomer.</text>
</comment>
<comment type="catalytic activity">
    <reaction evidence="6 8 9">
        <text>an N-acyl-L-alpha-aminoacyl-tRNA + H2O = an N-acyl-L-amino acid + a tRNA + H(+)</text>
        <dbReference type="Rhea" id="RHEA:54448"/>
        <dbReference type="Rhea" id="RHEA-COMP:10123"/>
        <dbReference type="Rhea" id="RHEA-COMP:13883"/>
        <dbReference type="ChEBI" id="CHEBI:15377"/>
        <dbReference type="ChEBI" id="CHEBI:15378"/>
        <dbReference type="ChEBI" id="CHEBI:59874"/>
        <dbReference type="ChEBI" id="CHEBI:78442"/>
        <dbReference type="ChEBI" id="CHEBI:138191"/>
        <dbReference type="EC" id="3.1.1.29"/>
    </reaction>
</comment>
<organism evidence="11 12">
    <name type="scientific">Lientehia hominis</name>
    <dbReference type="NCBI Taxonomy" id="2897778"/>
    <lineage>
        <taxon>Bacteria</taxon>
        <taxon>Bacillati</taxon>
        <taxon>Bacillota</taxon>
        <taxon>Clostridia</taxon>
        <taxon>Lachnospirales</taxon>
        <taxon>Lachnospiraceae</taxon>
        <taxon>Lientehia</taxon>
    </lineage>
</organism>
<keyword evidence="8" id="KW-0963">Cytoplasm</keyword>
<evidence type="ECO:0000256" key="5">
    <source>
        <dbReference type="ARBA" id="ARBA00038063"/>
    </source>
</evidence>
<dbReference type="GO" id="GO:0004045">
    <property type="term" value="F:peptidyl-tRNA hydrolase activity"/>
    <property type="evidence" value="ECO:0007669"/>
    <property type="project" value="UniProtKB-UniRule"/>
</dbReference>
<dbReference type="InterPro" id="IPR018171">
    <property type="entry name" value="Pept_tRNA_hydro_CS"/>
</dbReference>
<evidence type="ECO:0000256" key="6">
    <source>
        <dbReference type="ARBA" id="ARBA00048707"/>
    </source>
</evidence>
<dbReference type="PANTHER" id="PTHR17224:SF1">
    <property type="entry name" value="PEPTIDYL-TRNA HYDROLASE"/>
    <property type="match status" value="1"/>
</dbReference>
<evidence type="ECO:0000256" key="9">
    <source>
        <dbReference type="RuleBase" id="RU000673"/>
    </source>
</evidence>
<sequence>MFVIAGLGNPGLTYAGTRHNVGFGAIDELADSYRIGVDTKKHKGLIGKGNIGGQKVILLKPQTYMNLSGESIREVLDYYKLTPEELLVIYDDINLDPGQLRIREKGSAGGHNGMKSIISHLGTDVFSRIRVGVGSKPPRMDLADYVLGHFSPEELLEVRESLVHAAEAAAMIAAGDMAAAMNKFNGKKK</sequence>
<dbReference type="Pfam" id="PF01195">
    <property type="entry name" value="Pept_tRNA_hydro"/>
    <property type="match status" value="1"/>
</dbReference>
<feature type="binding site" evidence="8">
    <location>
        <position position="14"/>
    </location>
    <ligand>
        <name>tRNA</name>
        <dbReference type="ChEBI" id="CHEBI:17843"/>
    </ligand>
</feature>
<protein>
    <recommendedName>
        <fullName evidence="7 8">Peptidyl-tRNA hydrolase</fullName>
        <shortName evidence="8">Pth</shortName>
        <ecNumber evidence="1 8">3.1.1.29</ecNumber>
    </recommendedName>
</protein>
<dbReference type="FunFam" id="3.40.50.1470:FF:000001">
    <property type="entry name" value="Peptidyl-tRNA hydrolase"/>
    <property type="match status" value="1"/>
</dbReference>
<dbReference type="Gene3D" id="3.40.50.1470">
    <property type="entry name" value="Peptidyl-tRNA hydrolase"/>
    <property type="match status" value="1"/>
</dbReference>
<comment type="function">
    <text evidence="8">Hydrolyzes ribosome-free peptidyl-tRNAs (with 1 or more amino acids incorporated), which drop off the ribosome during protein synthesis, or as a result of ribosome stalling.</text>
</comment>
<evidence type="ECO:0000256" key="4">
    <source>
        <dbReference type="ARBA" id="ARBA00022884"/>
    </source>
</evidence>
<dbReference type="InterPro" id="IPR036416">
    <property type="entry name" value="Pept_tRNA_hydro_sf"/>
</dbReference>
<name>A0AAP2W9S1_9FIRM</name>